<evidence type="ECO:0000313" key="1">
    <source>
        <dbReference type="EMBL" id="KAF0408513.1"/>
    </source>
</evidence>
<comment type="caution">
    <text evidence="1">The sequence shown here is derived from an EMBL/GenBank/DDBJ whole genome shotgun (WGS) entry which is preliminary data.</text>
</comment>
<gene>
    <name evidence="1" type="ORF">F8M41_008492</name>
</gene>
<reference evidence="1 2" key="1">
    <citation type="journal article" date="2019" name="Environ. Microbiol.">
        <title>At the nexus of three kingdoms: the genome of the mycorrhizal fungus Gigaspora margarita provides insights into plant, endobacterial and fungal interactions.</title>
        <authorList>
            <person name="Venice F."/>
            <person name="Ghignone S."/>
            <person name="Salvioli di Fossalunga A."/>
            <person name="Amselem J."/>
            <person name="Novero M."/>
            <person name="Xianan X."/>
            <person name="Sedzielewska Toro K."/>
            <person name="Morin E."/>
            <person name="Lipzen A."/>
            <person name="Grigoriev I.V."/>
            <person name="Henrissat B."/>
            <person name="Martin F.M."/>
            <person name="Bonfante P."/>
        </authorList>
    </citation>
    <scope>NUCLEOTIDE SEQUENCE [LARGE SCALE GENOMIC DNA]</scope>
    <source>
        <strain evidence="1 2">BEG34</strain>
    </source>
</reference>
<name>A0A8H3X4V1_GIGMA</name>
<organism evidence="1 2">
    <name type="scientific">Gigaspora margarita</name>
    <dbReference type="NCBI Taxonomy" id="4874"/>
    <lineage>
        <taxon>Eukaryota</taxon>
        <taxon>Fungi</taxon>
        <taxon>Fungi incertae sedis</taxon>
        <taxon>Mucoromycota</taxon>
        <taxon>Glomeromycotina</taxon>
        <taxon>Glomeromycetes</taxon>
        <taxon>Diversisporales</taxon>
        <taxon>Gigasporaceae</taxon>
        <taxon>Gigaspora</taxon>
    </lineage>
</organism>
<dbReference type="Proteomes" id="UP000439903">
    <property type="component" value="Unassembled WGS sequence"/>
</dbReference>
<protein>
    <submittedName>
        <fullName evidence="1">Uncharacterized protein</fullName>
    </submittedName>
</protein>
<dbReference type="EMBL" id="WTPW01001896">
    <property type="protein sequence ID" value="KAF0408513.1"/>
    <property type="molecule type" value="Genomic_DNA"/>
</dbReference>
<evidence type="ECO:0000313" key="2">
    <source>
        <dbReference type="Proteomes" id="UP000439903"/>
    </source>
</evidence>
<keyword evidence="2" id="KW-1185">Reference proteome</keyword>
<proteinExistence type="predicted"/>
<sequence length="173" mass="19727">MSDIVTDLLDNHELSQQDSFEILSKKGLAHTITTAKNYEPEQNESHIEVNYLDLGDLIEQEIQELTIGAQTDGVASIIYQTHLIVVTTIHRSNFLSAEMSKKFGDIVGWFYYFCCQSKEAQSENYKDSNRKRRTHYDCKGKINIQADLVLNTAVVDIYHGSKLHNFSSSFNQS</sequence>
<dbReference type="AlphaFoldDB" id="A0A8H3X4V1"/>
<accession>A0A8H3X4V1</accession>